<dbReference type="SMART" id="SM00091">
    <property type="entry name" value="PAS"/>
    <property type="match status" value="1"/>
</dbReference>
<dbReference type="Gene3D" id="3.30.565.10">
    <property type="entry name" value="Histidine kinase-like ATPase, C-terminal domain"/>
    <property type="match status" value="1"/>
</dbReference>
<sequence length="705" mass="75716">MVKRVAKSGPMARMRDVVLPAGVWLLLCAVVAATLSWAQRSSRDDLEQRFDVRVSLGSQFVASYVQDLLSRERQQATTFLAAETVDDADFRRSVTTFGYPAAVLLDARGRVLHVAPPNPALIGRNLLRPEYPHLTTALRTGVPAVSPVVPSASGRLAVTAFAMPYDTPYGRRVFSGAVEVARSPLSAYLAKALTIPGNRVYLTDGAGRVVAANRSVTGRNQTLDTAEPTMAAMLARHPAGRVFDGYGSGGRRWTFSSYPVSGTGWRLVATVPDESLYAPLSGATTGGRVGLATAAAVGLIAVFISARGSRSRRALRLSEQRFRTVFDHSLAGMALIDPTGRIKQVNRAFGAMLGRPPDALAGVLFAEVTHPEDVPGTEAAMRETLAGATPGFTREQRYRHADGRVVHGATTVTLHRDLENAPVRFTAQVVDVTERKRLEEEEAAARAQLAEHADELERINGNLTDARDRMADFVAMLSHDVRQPITGILGYTETLADDWDQLPDQRKQQYLRGIEAAGRRLNGLVEDILTVAQLDAGVLTPKVVPVGLREALRDAVVTLPPDQALDVTISVPEDVRVRADPGHLQQIVTNLLGNAVKYGAPPFDLTARAEDGTVELAVCDHGEGVPADFVPYLFERFSRAETGVATTKRGTGLGLYIVRTLAEAGRIGLAYRPNRPTGACFLVRLAAAETASATRTGATAAGRGT</sequence>
<proteinExistence type="predicted"/>
<dbReference type="SUPFAM" id="SSF55785">
    <property type="entry name" value="PYP-like sensor domain (PAS domain)"/>
    <property type="match status" value="1"/>
</dbReference>
<dbReference type="Proteomes" id="UP001500967">
    <property type="component" value="Unassembled WGS sequence"/>
</dbReference>
<dbReference type="InterPro" id="IPR035965">
    <property type="entry name" value="PAS-like_dom_sf"/>
</dbReference>
<dbReference type="SUPFAM" id="SSF47384">
    <property type="entry name" value="Homodimeric domain of signal transducing histidine kinase"/>
    <property type="match status" value="1"/>
</dbReference>
<feature type="domain" description="Histidine kinase" evidence="9">
    <location>
        <begin position="476"/>
        <end position="689"/>
    </location>
</feature>
<dbReference type="EC" id="2.7.13.3" evidence="3"/>
<dbReference type="CDD" id="cd00082">
    <property type="entry name" value="HisKA"/>
    <property type="match status" value="1"/>
</dbReference>
<dbReference type="InterPro" id="IPR005467">
    <property type="entry name" value="His_kinase_dom"/>
</dbReference>
<evidence type="ECO:0000256" key="3">
    <source>
        <dbReference type="ARBA" id="ARBA00012438"/>
    </source>
</evidence>
<gene>
    <name evidence="12" type="ORF">GCM10009539_50750</name>
</gene>
<reference evidence="12 13" key="1">
    <citation type="journal article" date="2019" name="Int. J. Syst. Evol. Microbiol.">
        <title>The Global Catalogue of Microorganisms (GCM) 10K type strain sequencing project: providing services to taxonomists for standard genome sequencing and annotation.</title>
        <authorList>
            <consortium name="The Broad Institute Genomics Platform"/>
            <consortium name="The Broad Institute Genome Sequencing Center for Infectious Disease"/>
            <person name="Wu L."/>
            <person name="Ma J."/>
        </authorList>
    </citation>
    <scope>NUCLEOTIDE SEQUENCE [LARGE SCALE GENOMIC DNA]</scope>
    <source>
        <strain evidence="12 13">JCM 10425</strain>
    </source>
</reference>
<dbReference type="Pfam" id="PF08448">
    <property type="entry name" value="PAS_4"/>
    <property type="match status" value="1"/>
</dbReference>
<dbReference type="InterPro" id="IPR004358">
    <property type="entry name" value="Sig_transdc_His_kin-like_C"/>
</dbReference>
<evidence type="ECO:0000256" key="5">
    <source>
        <dbReference type="ARBA" id="ARBA00022679"/>
    </source>
</evidence>
<evidence type="ECO:0000256" key="6">
    <source>
        <dbReference type="ARBA" id="ARBA00022777"/>
    </source>
</evidence>
<dbReference type="Pfam" id="PF00512">
    <property type="entry name" value="HisKA"/>
    <property type="match status" value="1"/>
</dbReference>
<accession>A0ABN0URJ7</accession>
<comment type="caution">
    <text evidence="12">The sequence shown here is derived from an EMBL/GenBank/DDBJ whole genome shotgun (WGS) entry which is preliminary data.</text>
</comment>
<dbReference type="InterPro" id="IPR001610">
    <property type="entry name" value="PAC"/>
</dbReference>
<comment type="catalytic activity">
    <reaction evidence="1">
        <text>ATP + protein L-histidine = ADP + protein N-phospho-L-histidine.</text>
        <dbReference type="EC" id="2.7.13.3"/>
    </reaction>
</comment>
<dbReference type="Pfam" id="PF02518">
    <property type="entry name" value="HATPase_c"/>
    <property type="match status" value="1"/>
</dbReference>
<dbReference type="InterPro" id="IPR003594">
    <property type="entry name" value="HATPase_dom"/>
</dbReference>
<comment type="subcellular location">
    <subcellularLocation>
        <location evidence="2">Cell membrane</location>
    </subcellularLocation>
</comment>
<feature type="domain" description="PAC" evidence="11">
    <location>
        <begin position="392"/>
        <end position="444"/>
    </location>
</feature>
<dbReference type="PROSITE" id="PS50109">
    <property type="entry name" value="HIS_KIN"/>
    <property type="match status" value="1"/>
</dbReference>
<evidence type="ECO:0000259" key="11">
    <source>
        <dbReference type="PROSITE" id="PS50113"/>
    </source>
</evidence>
<keyword evidence="8" id="KW-0175">Coiled coil</keyword>
<dbReference type="InterPro" id="IPR003661">
    <property type="entry name" value="HisK_dim/P_dom"/>
</dbReference>
<name>A0ABN0URJ7_9ACTN</name>
<keyword evidence="4" id="KW-0597">Phosphoprotein</keyword>
<evidence type="ECO:0000259" key="9">
    <source>
        <dbReference type="PROSITE" id="PS50109"/>
    </source>
</evidence>
<dbReference type="PRINTS" id="PR00344">
    <property type="entry name" value="BCTRLSENSOR"/>
</dbReference>
<evidence type="ECO:0000259" key="10">
    <source>
        <dbReference type="PROSITE" id="PS50112"/>
    </source>
</evidence>
<evidence type="ECO:0000313" key="12">
    <source>
        <dbReference type="EMBL" id="GAA0259258.1"/>
    </source>
</evidence>
<dbReference type="SMART" id="SM00086">
    <property type="entry name" value="PAC"/>
    <property type="match status" value="1"/>
</dbReference>
<dbReference type="InterPro" id="IPR036097">
    <property type="entry name" value="HisK_dim/P_sf"/>
</dbReference>
<evidence type="ECO:0000256" key="8">
    <source>
        <dbReference type="SAM" id="Coils"/>
    </source>
</evidence>
<dbReference type="SMART" id="SM00387">
    <property type="entry name" value="HATPase_c"/>
    <property type="match status" value="1"/>
</dbReference>
<dbReference type="InterPro" id="IPR000700">
    <property type="entry name" value="PAS-assoc_C"/>
</dbReference>
<keyword evidence="5" id="KW-0808">Transferase</keyword>
<dbReference type="InterPro" id="IPR036890">
    <property type="entry name" value="HATPase_C_sf"/>
</dbReference>
<feature type="domain" description="PAS" evidence="10">
    <location>
        <begin position="318"/>
        <end position="388"/>
    </location>
</feature>
<evidence type="ECO:0000256" key="7">
    <source>
        <dbReference type="ARBA" id="ARBA00023012"/>
    </source>
</evidence>
<dbReference type="PANTHER" id="PTHR43047">
    <property type="entry name" value="TWO-COMPONENT HISTIDINE PROTEIN KINASE"/>
    <property type="match status" value="1"/>
</dbReference>
<protein>
    <recommendedName>
        <fullName evidence="3">histidine kinase</fullName>
        <ecNumber evidence="3">2.7.13.3</ecNumber>
    </recommendedName>
</protein>
<evidence type="ECO:0000256" key="4">
    <source>
        <dbReference type="ARBA" id="ARBA00022553"/>
    </source>
</evidence>
<dbReference type="InterPro" id="IPR000014">
    <property type="entry name" value="PAS"/>
</dbReference>
<dbReference type="InterPro" id="IPR013656">
    <property type="entry name" value="PAS_4"/>
</dbReference>
<dbReference type="CDD" id="cd18774">
    <property type="entry name" value="PDC2_HK_sensor"/>
    <property type="match status" value="1"/>
</dbReference>
<dbReference type="Gene3D" id="1.10.287.130">
    <property type="match status" value="1"/>
</dbReference>
<dbReference type="Gene3D" id="3.30.450.20">
    <property type="entry name" value="PAS domain"/>
    <property type="match status" value="1"/>
</dbReference>
<dbReference type="SUPFAM" id="SSF55874">
    <property type="entry name" value="ATPase domain of HSP90 chaperone/DNA topoisomerase II/histidine kinase"/>
    <property type="match status" value="1"/>
</dbReference>
<feature type="coiled-coil region" evidence="8">
    <location>
        <begin position="435"/>
        <end position="469"/>
    </location>
</feature>
<evidence type="ECO:0000313" key="13">
    <source>
        <dbReference type="Proteomes" id="UP001500967"/>
    </source>
</evidence>
<dbReference type="CDD" id="cd00130">
    <property type="entry name" value="PAS"/>
    <property type="match status" value="1"/>
</dbReference>
<keyword evidence="7" id="KW-0902">Two-component regulatory system</keyword>
<dbReference type="SMART" id="SM00388">
    <property type="entry name" value="HisKA"/>
    <property type="match status" value="1"/>
</dbReference>
<evidence type="ECO:0000256" key="1">
    <source>
        <dbReference type="ARBA" id="ARBA00000085"/>
    </source>
</evidence>
<dbReference type="EMBL" id="BAAAGX010000020">
    <property type="protein sequence ID" value="GAA0259258.1"/>
    <property type="molecule type" value="Genomic_DNA"/>
</dbReference>
<dbReference type="PROSITE" id="PS50112">
    <property type="entry name" value="PAS"/>
    <property type="match status" value="1"/>
</dbReference>
<keyword evidence="6" id="KW-0418">Kinase</keyword>
<dbReference type="NCBIfam" id="TIGR00229">
    <property type="entry name" value="sensory_box"/>
    <property type="match status" value="1"/>
</dbReference>
<organism evidence="12 13">
    <name type="scientific">Cryptosporangium japonicum</name>
    <dbReference type="NCBI Taxonomy" id="80872"/>
    <lineage>
        <taxon>Bacteria</taxon>
        <taxon>Bacillati</taxon>
        <taxon>Actinomycetota</taxon>
        <taxon>Actinomycetes</taxon>
        <taxon>Cryptosporangiales</taxon>
        <taxon>Cryptosporangiaceae</taxon>
        <taxon>Cryptosporangium</taxon>
    </lineage>
</organism>
<dbReference type="PANTHER" id="PTHR43047:SF64">
    <property type="entry name" value="HISTIDINE KINASE CONTAINING CHEY-HOMOLOGOUS RECEIVER DOMAIN AND PAS DOMAIN-RELATED"/>
    <property type="match status" value="1"/>
</dbReference>
<evidence type="ECO:0000256" key="2">
    <source>
        <dbReference type="ARBA" id="ARBA00004236"/>
    </source>
</evidence>
<keyword evidence="13" id="KW-1185">Reference proteome</keyword>
<dbReference type="PROSITE" id="PS50113">
    <property type="entry name" value="PAC"/>
    <property type="match status" value="1"/>
</dbReference>